<comment type="caution">
    <text evidence="2">The sequence shown here is derived from an EMBL/GenBank/DDBJ whole genome shotgun (WGS) entry which is preliminary data.</text>
</comment>
<dbReference type="Proteomes" id="UP001174936">
    <property type="component" value="Unassembled WGS sequence"/>
</dbReference>
<sequence length="528" mass="58197">MSAPASVEDEVPQEFLPAVLRRPGGHGDTSSIFEVPGHVQDTTKQRGGGNRRKAEAAPRRPHQNINSSRQPDGGGNSSNNNNPNDNGNDSDSDSDSENNNFFSSLASQFDGWDRSLNPLHQARMSIVQKTPESRPWTAALDQQAAHNSNSVKAANLLFSSPGPFSPSISISAMNPATKGIAEKFKADCDEITAMDAERDKYIASVVFDEVDKDFYGVVGVDRSAWNASADFDALLREVEMALLKRCRVFDRGSPSCPWTAAELDSPDRVDIRLAQMLQRMVMHLATVSFTGQMHRAQVQLPWLKGQSMSREIKETFRHVVCPVDEETGPGRNRLVSAYFKALLRVVVAATKPTKPASKKLLVETVSQIRRSRSTTGELSNEYKDWLRSLTTDEAIAAAQIEFLERRAKSCRLRLDKRVVSKSSELQYQFLSGVDRPGTATLALIQTSESGSSRLPVAIKEVAPEDLAKMGWVCDVRPDGSVLYWRRGISSACRGGMVRRGIFKLGMHGEVLELLSASPIELPLPRRSK</sequence>
<reference evidence="2" key="1">
    <citation type="submission" date="2023-06" db="EMBL/GenBank/DDBJ databases">
        <title>Genome-scale phylogeny and comparative genomics of the fungal order Sordariales.</title>
        <authorList>
            <consortium name="Lawrence Berkeley National Laboratory"/>
            <person name="Hensen N."/>
            <person name="Bonometti L."/>
            <person name="Westerberg I."/>
            <person name="Brannstrom I.O."/>
            <person name="Guillou S."/>
            <person name="Cros-Aarteil S."/>
            <person name="Calhoun S."/>
            <person name="Haridas S."/>
            <person name="Kuo A."/>
            <person name="Mondo S."/>
            <person name="Pangilinan J."/>
            <person name="Riley R."/>
            <person name="Labutti K."/>
            <person name="Andreopoulos B."/>
            <person name="Lipzen A."/>
            <person name="Chen C."/>
            <person name="Yanf M."/>
            <person name="Daum C."/>
            <person name="Ng V."/>
            <person name="Clum A."/>
            <person name="Steindorff A."/>
            <person name="Ohm R."/>
            <person name="Martin F."/>
            <person name="Silar P."/>
            <person name="Natvig D."/>
            <person name="Lalanne C."/>
            <person name="Gautier V."/>
            <person name="Ament-Velasquez S.L."/>
            <person name="Kruys A."/>
            <person name="Hutchinson M.I."/>
            <person name="Powell A.J."/>
            <person name="Barry K."/>
            <person name="Miller A.N."/>
            <person name="Grigoriev I.V."/>
            <person name="Debuchy R."/>
            <person name="Gladieux P."/>
            <person name="Thoren M.H."/>
            <person name="Johannesson H."/>
        </authorList>
    </citation>
    <scope>NUCLEOTIDE SEQUENCE</scope>
    <source>
        <strain evidence="2">SMH2532-1</strain>
    </source>
</reference>
<evidence type="ECO:0000256" key="1">
    <source>
        <dbReference type="SAM" id="MobiDB-lite"/>
    </source>
</evidence>
<gene>
    <name evidence="2" type="ORF">B0T16DRAFT_414455</name>
</gene>
<feature type="region of interest" description="Disordered" evidence="1">
    <location>
        <begin position="1"/>
        <end position="102"/>
    </location>
</feature>
<name>A0AA39Y6F5_9PEZI</name>
<accession>A0AA39Y6F5</accession>
<dbReference type="EMBL" id="JAULSV010000004">
    <property type="protein sequence ID" value="KAK0646918.1"/>
    <property type="molecule type" value="Genomic_DNA"/>
</dbReference>
<feature type="compositionally biased region" description="Low complexity" evidence="1">
    <location>
        <begin position="77"/>
        <end position="87"/>
    </location>
</feature>
<protein>
    <submittedName>
        <fullName evidence="2">Uncharacterized protein</fullName>
    </submittedName>
</protein>
<proteinExistence type="predicted"/>
<dbReference type="AlphaFoldDB" id="A0AA39Y6F5"/>
<evidence type="ECO:0000313" key="2">
    <source>
        <dbReference type="EMBL" id="KAK0646918.1"/>
    </source>
</evidence>
<evidence type="ECO:0000313" key="3">
    <source>
        <dbReference type="Proteomes" id="UP001174936"/>
    </source>
</evidence>
<organism evidence="2 3">
    <name type="scientific">Cercophora newfieldiana</name>
    <dbReference type="NCBI Taxonomy" id="92897"/>
    <lineage>
        <taxon>Eukaryota</taxon>
        <taxon>Fungi</taxon>
        <taxon>Dikarya</taxon>
        <taxon>Ascomycota</taxon>
        <taxon>Pezizomycotina</taxon>
        <taxon>Sordariomycetes</taxon>
        <taxon>Sordariomycetidae</taxon>
        <taxon>Sordariales</taxon>
        <taxon>Lasiosphaeriaceae</taxon>
        <taxon>Cercophora</taxon>
    </lineage>
</organism>
<keyword evidence="3" id="KW-1185">Reference proteome</keyword>